<comment type="caution">
    <text evidence="8">The sequence shown here is derived from an EMBL/GenBank/DDBJ whole genome shotgun (WGS) entry which is preliminary data.</text>
</comment>
<dbReference type="EMBL" id="AOKY01000137">
    <property type="protein sequence ID" value="KDB26402.1"/>
    <property type="molecule type" value="Genomic_DNA"/>
</dbReference>
<comment type="similarity">
    <text evidence="2">Belongs to the TMEM14 family.</text>
</comment>
<evidence type="ECO:0000256" key="6">
    <source>
        <dbReference type="SAM" id="Phobius"/>
    </source>
</evidence>
<dbReference type="GO" id="GO:0016020">
    <property type="term" value="C:membrane"/>
    <property type="evidence" value="ECO:0007669"/>
    <property type="project" value="UniProtKB-SubCell"/>
</dbReference>
<dbReference type="PANTHER" id="PTHR12668:SF15">
    <property type="entry name" value="UPF0136 DOMAIN PROTEIN (AFU_ORTHOLOGUE AFUA_1G03720)"/>
    <property type="match status" value="1"/>
</dbReference>
<keyword evidence="5 6" id="KW-0472">Membrane</keyword>
<evidence type="ECO:0000256" key="5">
    <source>
        <dbReference type="ARBA" id="ARBA00023136"/>
    </source>
</evidence>
<dbReference type="HOGENOM" id="CLU_096652_1_0_1"/>
<dbReference type="Pfam" id="PF03647">
    <property type="entry name" value="Tmemb_14"/>
    <property type="match status" value="1"/>
</dbReference>
<dbReference type="OrthoDB" id="5620at2759"/>
<evidence type="ECO:0000256" key="7">
    <source>
        <dbReference type="SAM" id="SignalP"/>
    </source>
</evidence>
<evidence type="ECO:0000256" key="1">
    <source>
        <dbReference type="ARBA" id="ARBA00004370"/>
    </source>
</evidence>
<keyword evidence="4 6" id="KW-1133">Transmembrane helix</keyword>
<dbReference type="Gene3D" id="1.10.10.1740">
    <property type="entry name" value="Transmembrane protein 14-like"/>
    <property type="match status" value="1"/>
</dbReference>
<feature type="signal peptide" evidence="7">
    <location>
        <begin position="1"/>
        <end position="19"/>
    </location>
</feature>
<dbReference type="AlphaFoldDB" id="A0A059JFY5"/>
<accession>A0A059JFY5</accession>
<dbReference type="InterPro" id="IPR005349">
    <property type="entry name" value="TMEM14"/>
</dbReference>
<gene>
    <name evidence="8" type="ORF">H109_01795</name>
</gene>
<evidence type="ECO:0000256" key="4">
    <source>
        <dbReference type="ARBA" id="ARBA00022989"/>
    </source>
</evidence>
<keyword evidence="7" id="KW-0732">Signal</keyword>
<dbReference type="Proteomes" id="UP000024533">
    <property type="component" value="Unassembled WGS sequence"/>
</dbReference>
<organism evidence="8 9">
    <name type="scientific">Trichophyton interdigitale (strain MR816)</name>
    <dbReference type="NCBI Taxonomy" id="1215338"/>
    <lineage>
        <taxon>Eukaryota</taxon>
        <taxon>Fungi</taxon>
        <taxon>Dikarya</taxon>
        <taxon>Ascomycota</taxon>
        <taxon>Pezizomycotina</taxon>
        <taxon>Eurotiomycetes</taxon>
        <taxon>Eurotiomycetidae</taxon>
        <taxon>Onygenales</taxon>
        <taxon>Arthrodermataceae</taxon>
        <taxon>Trichophyton</taxon>
    </lineage>
</organism>
<evidence type="ECO:0000256" key="3">
    <source>
        <dbReference type="ARBA" id="ARBA00022692"/>
    </source>
</evidence>
<feature type="transmembrane region" description="Helical" evidence="6">
    <location>
        <begin position="156"/>
        <end position="176"/>
    </location>
</feature>
<dbReference type="PANTHER" id="PTHR12668">
    <property type="entry name" value="TRANSMEMBRANE PROTEIN 14, 15"/>
    <property type="match status" value="1"/>
</dbReference>
<comment type="subcellular location">
    <subcellularLocation>
        <location evidence="1">Membrane</location>
    </subcellularLocation>
</comment>
<proteinExistence type="inferred from homology"/>
<evidence type="ECO:0000256" key="2">
    <source>
        <dbReference type="ARBA" id="ARBA00007590"/>
    </source>
</evidence>
<evidence type="ECO:0000313" key="8">
    <source>
        <dbReference type="EMBL" id="KDB26402.1"/>
    </source>
</evidence>
<protein>
    <recommendedName>
        <fullName evidence="10">TMEM14 protein</fullName>
    </recommendedName>
</protein>
<evidence type="ECO:0000313" key="9">
    <source>
        <dbReference type="Proteomes" id="UP000024533"/>
    </source>
</evidence>
<name>A0A059JFY5_TRIIM</name>
<evidence type="ECO:0008006" key="10">
    <source>
        <dbReference type="Google" id="ProtNLM"/>
    </source>
</evidence>
<keyword evidence="3 6" id="KW-0812">Transmembrane</keyword>
<reference evidence="8 9" key="1">
    <citation type="submission" date="2014-02" db="EMBL/GenBank/DDBJ databases">
        <title>The Genome Sequence of Trichophyton interdigitale MR816.</title>
        <authorList>
            <consortium name="The Broad Institute Genomics Platform"/>
            <person name="Cuomo C.A."/>
            <person name="White T.C."/>
            <person name="Graser Y."/>
            <person name="Martinez-Rossi N."/>
            <person name="Heitman J."/>
            <person name="Young S.K."/>
            <person name="Zeng Q."/>
            <person name="Gargeya S."/>
            <person name="Abouelleil A."/>
            <person name="Alvarado L."/>
            <person name="Chapman S.B."/>
            <person name="Gainer-Dewar J."/>
            <person name="Goldberg J."/>
            <person name="Griggs A."/>
            <person name="Gujja S."/>
            <person name="Hansen M."/>
            <person name="Howarth C."/>
            <person name="Imamovic A."/>
            <person name="Larimer J."/>
            <person name="Martinez D."/>
            <person name="Murphy C."/>
            <person name="Pearson M.D."/>
            <person name="Persinoti G."/>
            <person name="Poon T."/>
            <person name="Priest M."/>
            <person name="Roberts A.D."/>
            <person name="Saif S."/>
            <person name="Shea T.D."/>
            <person name="Sykes S.N."/>
            <person name="Wortman J."/>
            <person name="Nusbaum C."/>
            <person name="Birren B."/>
        </authorList>
    </citation>
    <scope>NUCLEOTIDE SEQUENCE [LARGE SCALE GENOMIC DNA]</scope>
    <source>
        <strain evidence="8 9">MR816</strain>
    </source>
</reference>
<feature type="chain" id="PRO_5001575449" description="TMEM14 protein" evidence="7">
    <location>
        <begin position="20"/>
        <end position="183"/>
    </location>
</feature>
<dbReference type="InterPro" id="IPR044890">
    <property type="entry name" value="TMEM14_sf"/>
</dbReference>
<keyword evidence="9" id="KW-1185">Reference proteome</keyword>
<sequence>MCSLVKFIVLSATVDLVMMLSRKRKEQVAEISRDDHQPRRVGNHTSLVGIRSYRGGIAEASQTKAFTLNSRAIMNANTSYSAAALSLLTSCGGIIGYARTGSVPSIVAGLTIGALYAVSYFRLQAHQPYGEEIGLLASAVLGGSSIPRVIKTGGKPLPVGLSILATYGLVAFGLAYRDKKTSA</sequence>